<dbReference type="RefSeq" id="WP_136346516.1">
    <property type="nucleotide sequence ID" value="NZ_SSOC01000001.1"/>
</dbReference>
<name>A0A4S4B367_9RHOO</name>
<dbReference type="EMBL" id="SSOC01000001">
    <property type="protein sequence ID" value="THF67107.1"/>
    <property type="molecule type" value="Genomic_DNA"/>
</dbReference>
<keyword evidence="2" id="KW-0812">Transmembrane</keyword>
<sequence length="122" mass="13804">MGLFSRFSTRQLTATRFHLTSDRRVRNAIVVLLVIGVLGAIGAATVHYFEARLAPAIRVAELEEENRQLRAEADSVRMELEMERATRAELKRQVTQLNEQVSQLNHQLGFFNSQANGARKPN</sequence>
<evidence type="ECO:0000313" key="4">
    <source>
        <dbReference type="Proteomes" id="UP000308430"/>
    </source>
</evidence>
<organism evidence="3 4">
    <name type="scientific">Pseudothauera nasutitermitis</name>
    <dbReference type="NCBI Taxonomy" id="2565930"/>
    <lineage>
        <taxon>Bacteria</taxon>
        <taxon>Pseudomonadati</taxon>
        <taxon>Pseudomonadota</taxon>
        <taxon>Betaproteobacteria</taxon>
        <taxon>Rhodocyclales</taxon>
        <taxon>Zoogloeaceae</taxon>
        <taxon>Pseudothauera</taxon>
    </lineage>
</organism>
<evidence type="ECO:0000256" key="1">
    <source>
        <dbReference type="SAM" id="Coils"/>
    </source>
</evidence>
<accession>A0A4S4B367</accession>
<evidence type="ECO:0000256" key="2">
    <source>
        <dbReference type="SAM" id="Phobius"/>
    </source>
</evidence>
<comment type="caution">
    <text evidence="3">The sequence shown here is derived from an EMBL/GenBank/DDBJ whole genome shotgun (WGS) entry which is preliminary data.</text>
</comment>
<feature type="coiled-coil region" evidence="1">
    <location>
        <begin position="59"/>
        <end position="107"/>
    </location>
</feature>
<keyword evidence="2" id="KW-0472">Membrane</keyword>
<dbReference type="Gene3D" id="1.20.5.340">
    <property type="match status" value="1"/>
</dbReference>
<reference evidence="3 4" key="1">
    <citation type="submission" date="2019-04" db="EMBL/GenBank/DDBJ databases">
        <title>Azoarcus nasutitermitis sp. nov. isolated from termite nest.</title>
        <authorList>
            <person name="Lin S.-Y."/>
            <person name="Hameed A."/>
            <person name="Hsu Y.-H."/>
            <person name="Young C.-C."/>
        </authorList>
    </citation>
    <scope>NUCLEOTIDE SEQUENCE [LARGE SCALE GENOMIC DNA]</scope>
    <source>
        <strain evidence="3 4">CC-YHH838</strain>
    </source>
</reference>
<gene>
    <name evidence="3" type="ORF">E6C76_01595</name>
</gene>
<proteinExistence type="predicted"/>
<keyword evidence="1" id="KW-0175">Coiled coil</keyword>
<keyword evidence="4" id="KW-1185">Reference proteome</keyword>
<dbReference type="AlphaFoldDB" id="A0A4S4B367"/>
<feature type="transmembrane region" description="Helical" evidence="2">
    <location>
        <begin position="28"/>
        <end position="49"/>
    </location>
</feature>
<keyword evidence="2" id="KW-1133">Transmembrane helix</keyword>
<dbReference type="SUPFAM" id="SSF90257">
    <property type="entry name" value="Myosin rod fragments"/>
    <property type="match status" value="1"/>
</dbReference>
<evidence type="ECO:0000313" key="3">
    <source>
        <dbReference type="EMBL" id="THF67107.1"/>
    </source>
</evidence>
<protein>
    <submittedName>
        <fullName evidence="3">Uncharacterized protein</fullName>
    </submittedName>
</protein>
<dbReference type="OrthoDB" id="9182671at2"/>
<dbReference type="Proteomes" id="UP000308430">
    <property type="component" value="Unassembled WGS sequence"/>
</dbReference>